<feature type="region of interest" description="Disordered" evidence="5">
    <location>
        <begin position="1358"/>
        <end position="1380"/>
    </location>
</feature>
<feature type="domain" description="PX" evidence="6">
    <location>
        <begin position="1031"/>
        <end position="1172"/>
    </location>
</feature>
<dbReference type="PROSITE" id="PS50195">
    <property type="entry name" value="PX"/>
    <property type="match status" value="1"/>
</dbReference>
<evidence type="ECO:0000256" key="3">
    <source>
        <dbReference type="PROSITE-ProRule" id="PRU01052"/>
    </source>
</evidence>
<dbReference type="Gene3D" id="3.40.50.300">
    <property type="entry name" value="P-loop containing nucleotide triphosphate hydrolases"/>
    <property type="match status" value="1"/>
</dbReference>
<evidence type="ECO:0000256" key="2">
    <source>
        <dbReference type="ARBA" id="ARBA00023134"/>
    </source>
</evidence>
<evidence type="ECO:0000259" key="7">
    <source>
        <dbReference type="PROSITE" id="PS51715"/>
    </source>
</evidence>
<comment type="similarity">
    <text evidence="3">Belongs to the TRAFAC class dynamin-like GTPase superfamily. GB1/RHD3 GTPase family.</text>
</comment>
<dbReference type="InterPro" id="IPR030386">
    <property type="entry name" value="G_GB1_RHD3_dom"/>
</dbReference>
<name>I7M8X3_TETTS</name>
<dbReference type="Gene3D" id="3.30.1520.10">
    <property type="entry name" value="Phox-like domain"/>
    <property type="match status" value="1"/>
</dbReference>
<dbReference type="InParanoid" id="I7M8X3"/>
<dbReference type="Proteomes" id="UP000009168">
    <property type="component" value="Unassembled WGS sequence"/>
</dbReference>
<evidence type="ECO:0000256" key="4">
    <source>
        <dbReference type="SAM" id="Coils"/>
    </source>
</evidence>
<dbReference type="SMART" id="SM00312">
    <property type="entry name" value="PX"/>
    <property type="match status" value="1"/>
</dbReference>
<sequence>MQKQEQPLQLVYKNKDGILEVSQQAKNYLCSLKEKSLGVLSIVGPYRTGKSCLINKLFINEEQKQFKTSPTVNQCTKGLWVCPELFESESGQKFIVIDSEGFGSIDQNENSDNKIMFLNLLLSSVLIFNTMGPIEEKSLNQLYNVLKLVKQLQLQVSNDKSVSQNLPFFMWVLRDFSLILEDQKGEPLNSKQYLENSLEEQKGLSETTMQKNMVRKLFKHFFPERDCVAVVRPLEEESQLQSISVQNQTEFRQEFLQDILKLQKKVVKRMRAKAFNNRYITGPQLIFLIEKYLSAINKGITPNLQKIQEQLIEFITSDIEQQCKNLIFQSLKLKDNSELISQSLQEQLLCSTKQKIIEICELEGVNNQNILIEFEKYSQLYKKQNNELYQTKCEEIMVKKINIIQNNLTQEECEILTYWNQIKEEITSEYGEICSIILETKSKFLQIAYKQFYEFQIQQKQMQHETDIQKYVKCYENIIQNKEEEKLQLERQINEKDCLLKQQKDFTNDLNEKLKESQHEYEERQHFYDQQIKLLSTKIDSMKEYQDYVRIENELRDVKVEFEFMESKNQQKREMLVQEIQFLKNEKNQLLEVNNNLKTMYAETQERYKEKDSQVNQCTNTIIQLQSEVKVLNDQLKQTEDKLKETNQAYQIEISSLKLGTEKKMKEIQQSAEELNEVVINKKSEQWERDKQLFESQLLFLKQQLQDSKAINEQLIQALNLGRTQSVSQAEMQFQSYQELMESNKQLLLIINQQESKMQVMQSKIDSLKIFKTIVKQSAGFSCKLCNIYCDIDNYQNHLNVCSIGTNPFGDVIRSQIRQNQLNKSFEKSGILSNAAENSNKKKDSSKKWVSRGGSQTRNHSRSLENRDTRLNKSLILTNSYLKTSCINNQKCNTSVNLANTSQQSIEDCNDISGIHVNQVQDQKIYQKYRQHSPLNQLETSYGNFSTKNSIHQRLTQSNIYQTPLASQNQINKGFQMELISNIPKQIDLRKEEINNTKQYVDYIENGIEFNNINDIQEIEEAPFPSLKLEDFSIDILQTLISQDGSSKPYSLYEIQIKLFNEGAQWTVFKKYKDFHELHQRLQTYFTKSNKVPKQDRMKFADVSFVNALSSLNLENSKNDNENSFVSSQNNSSILEKRAQNIQQYLQMISQVQSIRISAIFQSFFNFSRDQVLGNKLQNQLSQESYQESKLQNQSINQKHSHSFSLSINFDEKNNSVNHGNLSHHIEIEESERSLSLSQSPTKKEKSTILNEPQENGNRITSFQQQMNGNNLLMAKYQRNTMSNIYQNRDQNQQQLLLQENFQTQTYKKTPQLNSTQLGKENLLNLGKRDRSQNMGNIQTPQLCTNKIAINRQFQVPTTSQKLGKQNSKSPNLVKQNGPTYNHQRNLSIDCNNNGLVCNEITNHNNLQQNTNKSLKNEIQERIRKSYKVQTTGALLKKL</sequence>
<reference evidence="9" key="1">
    <citation type="journal article" date="2006" name="PLoS Biol.">
        <title>Macronuclear genome sequence of the ciliate Tetrahymena thermophila, a model eukaryote.</title>
        <authorList>
            <person name="Eisen J.A."/>
            <person name="Coyne R.S."/>
            <person name="Wu M."/>
            <person name="Wu D."/>
            <person name="Thiagarajan M."/>
            <person name="Wortman J.R."/>
            <person name="Badger J.H."/>
            <person name="Ren Q."/>
            <person name="Amedeo P."/>
            <person name="Jones K.M."/>
            <person name="Tallon L.J."/>
            <person name="Delcher A.L."/>
            <person name="Salzberg S.L."/>
            <person name="Silva J.C."/>
            <person name="Haas B.J."/>
            <person name="Majoros W.H."/>
            <person name="Farzad M."/>
            <person name="Carlton J.M."/>
            <person name="Smith R.K. Jr."/>
            <person name="Garg J."/>
            <person name="Pearlman R.E."/>
            <person name="Karrer K.M."/>
            <person name="Sun L."/>
            <person name="Manning G."/>
            <person name="Elde N.C."/>
            <person name="Turkewitz A.P."/>
            <person name="Asai D.J."/>
            <person name="Wilkes D.E."/>
            <person name="Wang Y."/>
            <person name="Cai H."/>
            <person name="Collins K."/>
            <person name="Stewart B.A."/>
            <person name="Lee S.R."/>
            <person name="Wilamowska K."/>
            <person name="Weinberg Z."/>
            <person name="Ruzzo W.L."/>
            <person name="Wloga D."/>
            <person name="Gaertig J."/>
            <person name="Frankel J."/>
            <person name="Tsao C.-C."/>
            <person name="Gorovsky M.A."/>
            <person name="Keeling P.J."/>
            <person name="Waller R.F."/>
            <person name="Patron N.J."/>
            <person name="Cherry J.M."/>
            <person name="Stover N.A."/>
            <person name="Krieger C.J."/>
            <person name="del Toro C."/>
            <person name="Ryder H.F."/>
            <person name="Williamson S.C."/>
            <person name="Barbeau R.A."/>
            <person name="Hamilton E.P."/>
            <person name="Orias E."/>
        </authorList>
    </citation>
    <scope>NUCLEOTIDE SEQUENCE [LARGE SCALE GENOMIC DNA]</scope>
    <source>
        <strain evidence="9">SB210</strain>
    </source>
</reference>
<protein>
    <submittedName>
        <fullName evidence="8">Amine-terminal domain guanylate-binding protein</fullName>
    </submittedName>
</protein>
<dbReference type="InterPro" id="IPR015894">
    <property type="entry name" value="Guanylate-bd_N"/>
</dbReference>
<gene>
    <name evidence="8" type="ORF">TTHERM_00216000</name>
</gene>
<feature type="region of interest" description="Disordered" evidence="5">
    <location>
        <begin position="1230"/>
        <end position="1251"/>
    </location>
</feature>
<feature type="coiled-coil region" evidence="4">
    <location>
        <begin position="548"/>
        <end position="685"/>
    </location>
</feature>
<dbReference type="PROSITE" id="PS51715">
    <property type="entry name" value="G_GB1_RHD3"/>
    <property type="match status" value="1"/>
</dbReference>
<dbReference type="InterPro" id="IPR036871">
    <property type="entry name" value="PX_dom_sf"/>
</dbReference>
<feature type="coiled-coil region" evidence="4">
    <location>
        <begin position="472"/>
        <end position="502"/>
    </location>
</feature>
<dbReference type="KEGG" id="tet:TTHERM_00216000"/>
<organism evidence="8 9">
    <name type="scientific">Tetrahymena thermophila (strain SB210)</name>
    <dbReference type="NCBI Taxonomy" id="312017"/>
    <lineage>
        <taxon>Eukaryota</taxon>
        <taxon>Sar</taxon>
        <taxon>Alveolata</taxon>
        <taxon>Ciliophora</taxon>
        <taxon>Intramacronucleata</taxon>
        <taxon>Oligohymenophorea</taxon>
        <taxon>Hymenostomatida</taxon>
        <taxon>Tetrahymenina</taxon>
        <taxon>Tetrahymenidae</taxon>
        <taxon>Tetrahymena</taxon>
    </lineage>
</organism>
<dbReference type="SUPFAM" id="SSF64268">
    <property type="entry name" value="PX domain"/>
    <property type="match status" value="1"/>
</dbReference>
<feature type="domain" description="GB1/RHD3-type G" evidence="7">
    <location>
        <begin position="34"/>
        <end position="264"/>
    </location>
</feature>
<dbReference type="InterPro" id="IPR027417">
    <property type="entry name" value="P-loop_NTPase"/>
</dbReference>
<evidence type="ECO:0000256" key="5">
    <source>
        <dbReference type="SAM" id="MobiDB-lite"/>
    </source>
</evidence>
<dbReference type="GeneID" id="7839412"/>
<evidence type="ECO:0000313" key="8">
    <source>
        <dbReference type="EMBL" id="EAS00225.2"/>
    </source>
</evidence>
<dbReference type="EMBL" id="GG662621">
    <property type="protein sequence ID" value="EAS00225.2"/>
    <property type="molecule type" value="Genomic_DNA"/>
</dbReference>
<dbReference type="InterPro" id="IPR001683">
    <property type="entry name" value="PX_dom"/>
</dbReference>
<dbReference type="OrthoDB" id="2135133at2759"/>
<keyword evidence="9" id="KW-1185">Reference proteome</keyword>
<keyword evidence="4" id="KW-0175">Coiled coil</keyword>
<dbReference type="Pfam" id="PF00787">
    <property type="entry name" value="PX"/>
    <property type="match status" value="1"/>
</dbReference>
<evidence type="ECO:0000313" key="9">
    <source>
        <dbReference type="Proteomes" id="UP000009168"/>
    </source>
</evidence>
<proteinExistence type="inferred from homology"/>
<keyword evidence="2" id="KW-0342">GTP-binding</keyword>
<dbReference type="RefSeq" id="XP_001020470.2">
    <property type="nucleotide sequence ID" value="XM_001020470.2"/>
</dbReference>
<dbReference type="PANTHER" id="PTHR10751">
    <property type="entry name" value="GUANYLATE BINDING PROTEIN"/>
    <property type="match status" value="1"/>
</dbReference>
<keyword evidence="1" id="KW-0547">Nucleotide-binding</keyword>
<evidence type="ECO:0000256" key="1">
    <source>
        <dbReference type="ARBA" id="ARBA00022741"/>
    </source>
</evidence>
<dbReference type="GO" id="GO:0003924">
    <property type="term" value="F:GTPase activity"/>
    <property type="evidence" value="ECO:0007669"/>
    <property type="project" value="InterPro"/>
</dbReference>
<evidence type="ECO:0000259" key="6">
    <source>
        <dbReference type="PROSITE" id="PS50195"/>
    </source>
</evidence>
<dbReference type="SUPFAM" id="SSF52540">
    <property type="entry name" value="P-loop containing nucleoside triphosphate hydrolases"/>
    <property type="match status" value="1"/>
</dbReference>
<dbReference type="GO" id="GO:0035091">
    <property type="term" value="F:phosphatidylinositol binding"/>
    <property type="evidence" value="ECO:0007669"/>
    <property type="project" value="InterPro"/>
</dbReference>
<dbReference type="CDD" id="cd06093">
    <property type="entry name" value="PX_domain"/>
    <property type="match status" value="1"/>
</dbReference>
<dbReference type="GO" id="GO:0005525">
    <property type="term" value="F:GTP binding"/>
    <property type="evidence" value="ECO:0007669"/>
    <property type="project" value="UniProtKB-KW"/>
</dbReference>
<dbReference type="Pfam" id="PF02263">
    <property type="entry name" value="GBP"/>
    <property type="match status" value="1"/>
</dbReference>
<accession>I7M8X3</accession>
<feature type="region of interest" description="Disordered" evidence="5">
    <location>
        <begin position="833"/>
        <end position="867"/>
    </location>
</feature>
<dbReference type="eggNOG" id="KOG2037">
    <property type="taxonomic scope" value="Eukaryota"/>
</dbReference>